<sequence>MKVQVVGKRELFEKLSFRWCFYCLGSFWLILFVAWVAAESLLCCVFVDWLPGSIVFPFGVVSSLRGAVCIPFVLLAVWLFITLLFVEQIALDVSKFEKWRQRTITMFYGLMMKMMMVMVDMV</sequence>
<feature type="transmembrane region" description="Helical" evidence="1">
    <location>
        <begin position="70"/>
        <end position="91"/>
    </location>
</feature>
<evidence type="ECO:0000256" key="1">
    <source>
        <dbReference type="SAM" id="Phobius"/>
    </source>
</evidence>
<protein>
    <submittedName>
        <fullName evidence="2">Uncharacterized protein</fullName>
    </submittedName>
</protein>
<dbReference type="Proteomes" id="UP001168877">
    <property type="component" value="Unassembled WGS sequence"/>
</dbReference>
<feature type="transmembrane region" description="Helical" evidence="1">
    <location>
        <begin position="21"/>
        <end position="50"/>
    </location>
</feature>
<keyword evidence="1" id="KW-0812">Transmembrane</keyword>
<dbReference type="AlphaFoldDB" id="A0AA39RT87"/>
<proteinExistence type="predicted"/>
<comment type="caution">
    <text evidence="2">The sequence shown here is derived from an EMBL/GenBank/DDBJ whole genome shotgun (WGS) entry which is preliminary data.</text>
</comment>
<keyword evidence="3" id="KW-1185">Reference proteome</keyword>
<keyword evidence="1" id="KW-1133">Transmembrane helix</keyword>
<keyword evidence="1" id="KW-0472">Membrane</keyword>
<reference evidence="2" key="1">
    <citation type="journal article" date="2022" name="Plant J.">
        <title>Strategies of tolerance reflected in two North American maple genomes.</title>
        <authorList>
            <person name="McEvoy S.L."/>
            <person name="Sezen U.U."/>
            <person name="Trouern-Trend A."/>
            <person name="McMahon S.M."/>
            <person name="Schaberg P.G."/>
            <person name="Yang J."/>
            <person name="Wegrzyn J.L."/>
            <person name="Swenson N.G."/>
        </authorList>
    </citation>
    <scope>NUCLEOTIDE SEQUENCE</scope>
    <source>
        <strain evidence="2">NS2018</strain>
    </source>
</reference>
<gene>
    <name evidence="2" type="ORF">LWI29_030467</name>
</gene>
<organism evidence="2 3">
    <name type="scientific">Acer saccharum</name>
    <name type="common">Sugar maple</name>
    <dbReference type="NCBI Taxonomy" id="4024"/>
    <lineage>
        <taxon>Eukaryota</taxon>
        <taxon>Viridiplantae</taxon>
        <taxon>Streptophyta</taxon>
        <taxon>Embryophyta</taxon>
        <taxon>Tracheophyta</taxon>
        <taxon>Spermatophyta</taxon>
        <taxon>Magnoliopsida</taxon>
        <taxon>eudicotyledons</taxon>
        <taxon>Gunneridae</taxon>
        <taxon>Pentapetalae</taxon>
        <taxon>rosids</taxon>
        <taxon>malvids</taxon>
        <taxon>Sapindales</taxon>
        <taxon>Sapindaceae</taxon>
        <taxon>Hippocastanoideae</taxon>
        <taxon>Acereae</taxon>
        <taxon>Acer</taxon>
    </lineage>
</organism>
<dbReference type="EMBL" id="JAUESC010000385">
    <property type="protein sequence ID" value="KAK0579724.1"/>
    <property type="molecule type" value="Genomic_DNA"/>
</dbReference>
<accession>A0AA39RT87</accession>
<name>A0AA39RT87_ACESA</name>
<reference evidence="2" key="2">
    <citation type="submission" date="2023-06" db="EMBL/GenBank/DDBJ databases">
        <authorList>
            <person name="Swenson N.G."/>
            <person name="Wegrzyn J.L."/>
            <person name="Mcevoy S.L."/>
        </authorList>
    </citation>
    <scope>NUCLEOTIDE SEQUENCE</scope>
    <source>
        <strain evidence="2">NS2018</strain>
        <tissue evidence="2">Leaf</tissue>
    </source>
</reference>
<evidence type="ECO:0000313" key="3">
    <source>
        <dbReference type="Proteomes" id="UP001168877"/>
    </source>
</evidence>
<evidence type="ECO:0000313" key="2">
    <source>
        <dbReference type="EMBL" id="KAK0579724.1"/>
    </source>
</evidence>